<reference evidence="7 8" key="1">
    <citation type="submission" date="2020-09" db="EMBL/GenBank/DDBJ databases">
        <title>Sphingomonas sp., a new species isolated from pork steak.</title>
        <authorList>
            <person name="Heidler von Heilborn D."/>
        </authorList>
    </citation>
    <scope>NUCLEOTIDE SEQUENCE [LARGE SCALE GENOMIC DNA]</scope>
    <source>
        <strain evidence="8">S8-3T</strain>
    </source>
</reference>
<gene>
    <name evidence="7" type="ORF">H3Z74_17400</name>
</gene>
<dbReference type="RefSeq" id="WP_187760837.1">
    <property type="nucleotide sequence ID" value="NZ_CP061038.1"/>
</dbReference>
<dbReference type="GO" id="GO:0008171">
    <property type="term" value="F:O-methyltransferase activity"/>
    <property type="evidence" value="ECO:0007669"/>
    <property type="project" value="InterPro"/>
</dbReference>
<dbReference type="Pfam" id="PF00891">
    <property type="entry name" value="Methyltransf_2"/>
    <property type="match status" value="1"/>
</dbReference>
<dbReference type="SUPFAM" id="SSF46785">
    <property type="entry name" value="Winged helix' DNA-binding domain"/>
    <property type="match status" value="1"/>
</dbReference>
<dbReference type="EMBL" id="CP061038">
    <property type="protein sequence ID" value="QNQ08509.1"/>
    <property type="molecule type" value="Genomic_DNA"/>
</dbReference>
<dbReference type="InterPro" id="IPR036390">
    <property type="entry name" value="WH_DNA-bd_sf"/>
</dbReference>
<evidence type="ECO:0000256" key="2">
    <source>
        <dbReference type="ARBA" id="ARBA00022679"/>
    </source>
</evidence>
<evidence type="ECO:0000256" key="4">
    <source>
        <dbReference type="PIRSR" id="PIRSR005739-1"/>
    </source>
</evidence>
<dbReference type="PANTHER" id="PTHR43712:SF2">
    <property type="entry name" value="O-METHYLTRANSFERASE CICE"/>
    <property type="match status" value="1"/>
</dbReference>
<dbReference type="PANTHER" id="PTHR43712">
    <property type="entry name" value="PUTATIVE (AFU_ORTHOLOGUE AFUA_4G14580)-RELATED"/>
    <property type="match status" value="1"/>
</dbReference>
<evidence type="ECO:0000313" key="7">
    <source>
        <dbReference type="EMBL" id="QNQ08509.1"/>
    </source>
</evidence>
<dbReference type="PIRSF" id="PIRSF005739">
    <property type="entry name" value="O-mtase"/>
    <property type="match status" value="1"/>
</dbReference>
<dbReference type="Proteomes" id="UP000516148">
    <property type="component" value="Chromosome"/>
</dbReference>
<dbReference type="AlphaFoldDB" id="A0A7H0LFQ6"/>
<dbReference type="InterPro" id="IPR029063">
    <property type="entry name" value="SAM-dependent_MTases_sf"/>
</dbReference>
<evidence type="ECO:0000313" key="8">
    <source>
        <dbReference type="Proteomes" id="UP000516148"/>
    </source>
</evidence>
<dbReference type="CDD" id="cd02440">
    <property type="entry name" value="AdoMet_MTases"/>
    <property type="match status" value="1"/>
</dbReference>
<keyword evidence="3" id="KW-0949">S-adenosyl-L-methionine</keyword>
<evidence type="ECO:0000256" key="1">
    <source>
        <dbReference type="ARBA" id="ARBA00022603"/>
    </source>
</evidence>
<dbReference type="SUPFAM" id="SSF53335">
    <property type="entry name" value="S-adenosyl-L-methionine-dependent methyltransferases"/>
    <property type="match status" value="1"/>
</dbReference>
<evidence type="ECO:0000256" key="3">
    <source>
        <dbReference type="ARBA" id="ARBA00022691"/>
    </source>
</evidence>
<dbReference type="GO" id="GO:0046983">
    <property type="term" value="F:protein dimerization activity"/>
    <property type="evidence" value="ECO:0007669"/>
    <property type="project" value="InterPro"/>
</dbReference>
<feature type="active site" description="Proton acceptor" evidence="4">
    <location>
        <position position="244"/>
    </location>
</feature>
<accession>A0A7H0LFQ6</accession>
<dbReference type="InterPro" id="IPR012967">
    <property type="entry name" value="COMT_dimerisation"/>
</dbReference>
<dbReference type="Gene3D" id="1.10.10.10">
    <property type="entry name" value="Winged helix-like DNA-binding domain superfamily/Winged helix DNA-binding domain"/>
    <property type="match status" value="1"/>
</dbReference>
<dbReference type="GO" id="GO:0032259">
    <property type="term" value="P:methylation"/>
    <property type="evidence" value="ECO:0007669"/>
    <property type="project" value="UniProtKB-KW"/>
</dbReference>
<feature type="domain" description="O-methyltransferase C-terminal" evidence="5">
    <location>
        <begin position="157"/>
        <end position="316"/>
    </location>
</feature>
<feature type="domain" description="O-methyltransferase dimerisation" evidence="6">
    <location>
        <begin position="23"/>
        <end position="93"/>
    </location>
</feature>
<dbReference type="Gene3D" id="3.40.50.150">
    <property type="entry name" value="Vaccinia Virus protein VP39"/>
    <property type="match status" value="1"/>
</dbReference>
<dbReference type="InterPro" id="IPR016461">
    <property type="entry name" value="COMT-like"/>
</dbReference>
<dbReference type="Pfam" id="PF08100">
    <property type="entry name" value="Dimerisation"/>
    <property type="match status" value="1"/>
</dbReference>
<name>A0A7H0LFQ6_9SPHN</name>
<dbReference type="KEGG" id="spap:H3Z74_17400"/>
<keyword evidence="8" id="KW-1185">Reference proteome</keyword>
<keyword evidence="2 7" id="KW-0808">Transferase</keyword>
<evidence type="ECO:0000259" key="5">
    <source>
        <dbReference type="Pfam" id="PF00891"/>
    </source>
</evidence>
<evidence type="ECO:0000259" key="6">
    <source>
        <dbReference type="Pfam" id="PF08100"/>
    </source>
</evidence>
<protein>
    <submittedName>
        <fullName evidence="7">Methyltransferase</fullName>
    </submittedName>
</protein>
<keyword evidence="1 7" id="KW-0489">Methyltransferase</keyword>
<sequence>MADQPDAQDLSAALDRLLADAEIWRPRILMSAVQLDIFSAIEAGPALAADIAARLGTAPEATARLLSALHEMGYLELTGTGYRNAPSASAFLVGGSPHYIGSWFKLHDSDWPAWGGLTQSIRDGHGPAMGSLFHDATRLRTLLLAAHERALLFHLAPTVATVDLRDARSLLDLGGGAGSYSLGFCEANPELVCTIFDLPDAIGIAREIVSPYPMRDRIRLACGDFTRDDLGGPYDAVFLSNVLHGESPSAALALLRRIRAALGPGGQVIIRDSFLDEDGTNSRGGAVFGMTLMIETLEGRTHRLIEVRDMLGEAGFGSIEQPNGQFLIGRAG</sequence>
<dbReference type="PROSITE" id="PS51683">
    <property type="entry name" value="SAM_OMT_II"/>
    <property type="match status" value="1"/>
</dbReference>
<dbReference type="InterPro" id="IPR001077">
    <property type="entry name" value="COMT_C"/>
</dbReference>
<organism evidence="7 8">
    <name type="scientific">Sphingomonas alpina</name>
    <dbReference type="NCBI Taxonomy" id="653931"/>
    <lineage>
        <taxon>Bacteria</taxon>
        <taxon>Pseudomonadati</taxon>
        <taxon>Pseudomonadota</taxon>
        <taxon>Alphaproteobacteria</taxon>
        <taxon>Sphingomonadales</taxon>
        <taxon>Sphingomonadaceae</taxon>
        <taxon>Sphingomonas</taxon>
    </lineage>
</organism>
<dbReference type="InterPro" id="IPR036388">
    <property type="entry name" value="WH-like_DNA-bd_sf"/>
</dbReference>
<proteinExistence type="predicted"/>